<dbReference type="CDD" id="cd15203">
    <property type="entry name" value="7tmA_NPYR-like"/>
    <property type="match status" value="1"/>
</dbReference>
<dbReference type="GO" id="GO:0005886">
    <property type="term" value="C:plasma membrane"/>
    <property type="evidence" value="ECO:0007669"/>
    <property type="project" value="TreeGrafter"/>
</dbReference>
<feature type="transmembrane region" description="Helical" evidence="10">
    <location>
        <begin position="147"/>
        <end position="167"/>
    </location>
</feature>
<dbReference type="InterPro" id="IPR000611">
    <property type="entry name" value="NPY_rcpt"/>
</dbReference>
<reference evidence="12 13" key="1">
    <citation type="journal article" date="2018" name="Gigascience">
        <title>Genomes of trombidid mites reveal novel predicted allergens and laterally-transferred genes associated with secondary metabolism.</title>
        <authorList>
            <person name="Dong X."/>
            <person name="Chaisiri K."/>
            <person name="Xia D."/>
            <person name="Armstrong S.D."/>
            <person name="Fang Y."/>
            <person name="Donnelly M.J."/>
            <person name="Kadowaki T."/>
            <person name="McGarry J.W."/>
            <person name="Darby A.C."/>
            <person name="Makepeace B.L."/>
        </authorList>
    </citation>
    <scope>NUCLEOTIDE SEQUENCE [LARGE SCALE GENOMIC DNA]</scope>
    <source>
        <strain evidence="12">UoL-UT</strain>
    </source>
</reference>
<evidence type="ECO:0000256" key="6">
    <source>
        <dbReference type="ARBA" id="ARBA00023136"/>
    </source>
</evidence>
<dbReference type="PRINTS" id="PR00237">
    <property type="entry name" value="GPCRRHODOPSN"/>
</dbReference>
<dbReference type="GO" id="GO:0004983">
    <property type="term" value="F:neuropeptide Y receptor activity"/>
    <property type="evidence" value="ECO:0007669"/>
    <property type="project" value="InterPro"/>
</dbReference>
<feature type="transmembrane region" description="Helical" evidence="10">
    <location>
        <begin position="65"/>
        <end position="90"/>
    </location>
</feature>
<proteinExistence type="inferred from homology"/>
<sequence length="456" mass="52033">MTLEIDSYGNTRTYYELEVLLRNSTFAELIGKNVTLKEIIQSLQESEGRSNDADAYINDRPALKAFFYCLYILIFVVGICGNALVCYVVFTNKNMQTVTNMFITNLALSDILLCIFAVPFTPLYLLTLRKWIFGSILCHFVPYAQGVSVYISAFTLMSIAIDRFFVIIYPFKPRMKIKVCLMIVACVWISAAMLTLPYGVFMELQDEEAICFENWPHDESKKAFGFSTSVLQFVIPFIIISFCYIRVCGKLRDRARAKPGAKSIRKEELERERTRRTNRMLIAMVIIFGSSWLPLNIHNLIIDFYVPANDWKYVRAFFLLAHAFAMSSTCYNPFLYAWLNENFRKEFKQVLPCFRSATIVTHSSKKSENARQEKACNGHETIQETLVSQRNNSLKEMIPLQETKNMNATTSFTANVEIGVDSNKASAKSPITTVKYVSSSDSVKLQICNSKDADAV</sequence>
<evidence type="ECO:0000259" key="11">
    <source>
        <dbReference type="PROSITE" id="PS50262"/>
    </source>
</evidence>
<evidence type="ECO:0000313" key="12">
    <source>
        <dbReference type="EMBL" id="RWS29606.1"/>
    </source>
</evidence>
<feature type="transmembrane region" description="Helical" evidence="10">
    <location>
        <begin position="223"/>
        <end position="245"/>
    </location>
</feature>
<dbReference type="InterPro" id="IPR017452">
    <property type="entry name" value="GPCR_Rhodpsn_7TM"/>
</dbReference>
<dbReference type="Proteomes" id="UP000288716">
    <property type="component" value="Unassembled WGS sequence"/>
</dbReference>
<comment type="caution">
    <text evidence="12">The sequence shown here is derived from an EMBL/GenBank/DDBJ whole genome shotgun (WGS) entry which is preliminary data.</text>
</comment>
<dbReference type="InterPro" id="IPR000276">
    <property type="entry name" value="GPCR_Rhodpsn"/>
</dbReference>
<keyword evidence="3 9" id="KW-0812">Transmembrane</keyword>
<dbReference type="Pfam" id="PF00001">
    <property type="entry name" value="7tm_1"/>
    <property type="match status" value="1"/>
</dbReference>
<gene>
    <name evidence="12" type="ORF">B4U80_05704</name>
</gene>
<evidence type="ECO:0000256" key="8">
    <source>
        <dbReference type="ARBA" id="ARBA00023224"/>
    </source>
</evidence>
<evidence type="ECO:0000256" key="9">
    <source>
        <dbReference type="RuleBase" id="RU000688"/>
    </source>
</evidence>
<evidence type="ECO:0000256" key="10">
    <source>
        <dbReference type="SAM" id="Phobius"/>
    </source>
</evidence>
<dbReference type="PANTHER" id="PTHR24235:SF29">
    <property type="entry name" value="GH23382P"/>
    <property type="match status" value="1"/>
</dbReference>
<keyword evidence="7 9" id="KW-0675">Receptor</keyword>
<name>A0A443SPZ0_9ACAR</name>
<feature type="transmembrane region" description="Helical" evidence="10">
    <location>
        <begin position="281"/>
        <end position="301"/>
    </location>
</feature>
<dbReference type="AlphaFoldDB" id="A0A443SPZ0"/>
<dbReference type="GO" id="GO:0042923">
    <property type="term" value="F:neuropeptide binding"/>
    <property type="evidence" value="ECO:0007669"/>
    <property type="project" value="TreeGrafter"/>
</dbReference>
<evidence type="ECO:0000256" key="2">
    <source>
        <dbReference type="ARBA" id="ARBA00010663"/>
    </source>
</evidence>
<evidence type="ECO:0000256" key="4">
    <source>
        <dbReference type="ARBA" id="ARBA00022989"/>
    </source>
</evidence>
<dbReference type="VEuPathDB" id="VectorBase:LDEU002433"/>
<protein>
    <submittedName>
        <fullName evidence="12">NPYLR1B-like protein</fullName>
    </submittedName>
</protein>
<evidence type="ECO:0000256" key="7">
    <source>
        <dbReference type="ARBA" id="ARBA00023170"/>
    </source>
</evidence>
<dbReference type="GO" id="GO:0043005">
    <property type="term" value="C:neuron projection"/>
    <property type="evidence" value="ECO:0007669"/>
    <property type="project" value="TreeGrafter"/>
</dbReference>
<organism evidence="12 13">
    <name type="scientific">Leptotrombidium deliense</name>
    <dbReference type="NCBI Taxonomy" id="299467"/>
    <lineage>
        <taxon>Eukaryota</taxon>
        <taxon>Metazoa</taxon>
        <taxon>Ecdysozoa</taxon>
        <taxon>Arthropoda</taxon>
        <taxon>Chelicerata</taxon>
        <taxon>Arachnida</taxon>
        <taxon>Acari</taxon>
        <taxon>Acariformes</taxon>
        <taxon>Trombidiformes</taxon>
        <taxon>Prostigmata</taxon>
        <taxon>Anystina</taxon>
        <taxon>Parasitengona</taxon>
        <taxon>Trombiculoidea</taxon>
        <taxon>Trombiculidae</taxon>
        <taxon>Leptotrombidium</taxon>
    </lineage>
</organism>
<dbReference type="PANTHER" id="PTHR24235">
    <property type="entry name" value="NEUROPEPTIDE Y RECEPTOR"/>
    <property type="match status" value="1"/>
</dbReference>
<dbReference type="PROSITE" id="PS00237">
    <property type="entry name" value="G_PROTEIN_RECEP_F1_1"/>
    <property type="match status" value="1"/>
</dbReference>
<keyword evidence="5 9" id="KW-0297">G-protein coupled receptor</keyword>
<dbReference type="FunFam" id="1.20.1070.10:FF:000291">
    <property type="entry name" value="Predicted protein"/>
    <property type="match status" value="1"/>
</dbReference>
<dbReference type="PROSITE" id="PS50262">
    <property type="entry name" value="G_PROTEIN_RECEP_F1_2"/>
    <property type="match status" value="1"/>
</dbReference>
<dbReference type="OrthoDB" id="9046662at2759"/>
<keyword evidence="8 9" id="KW-0807">Transducer</keyword>
<dbReference type="SUPFAM" id="SSF81321">
    <property type="entry name" value="Family A G protein-coupled receptor-like"/>
    <property type="match status" value="1"/>
</dbReference>
<dbReference type="Gene3D" id="1.20.1070.10">
    <property type="entry name" value="Rhodopsin 7-helix transmembrane proteins"/>
    <property type="match status" value="1"/>
</dbReference>
<dbReference type="EMBL" id="NCKV01000838">
    <property type="protein sequence ID" value="RWS29606.1"/>
    <property type="molecule type" value="Genomic_DNA"/>
</dbReference>
<accession>A0A443SPZ0</accession>
<evidence type="ECO:0000256" key="1">
    <source>
        <dbReference type="ARBA" id="ARBA00004141"/>
    </source>
</evidence>
<dbReference type="STRING" id="299467.A0A443SPZ0"/>
<keyword evidence="4 10" id="KW-1133">Transmembrane helix</keyword>
<keyword evidence="13" id="KW-1185">Reference proteome</keyword>
<comment type="similarity">
    <text evidence="2 9">Belongs to the G-protein coupled receptor 1 family.</text>
</comment>
<feature type="transmembrane region" description="Helical" evidence="10">
    <location>
        <begin position="313"/>
        <end position="339"/>
    </location>
</feature>
<feature type="transmembrane region" description="Helical" evidence="10">
    <location>
        <begin position="179"/>
        <end position="200"/>
    </location>
</feature>
<evidence type="ECO:0000313" key="13">
    <source>
        <dbReference type="Proteomes" id="UP000288716"/>
    </source>
</evidence>
<feature type="domain" description="G-protein coupled receptors family 1 profile" evidence="11">
    <location>
        <begin position="81"/>
        <end position="336"/>
    </location>
</feature>
<dbReference type="PRINTS" id="PR01012">
    <property type="entry name" value="NRPEPTIDEYR"/>
</dbReference>
<evidence type="ECO:0000256" key="3">
    <source>
        <dbReference type="ARBA" id="ARBA00022692"/>
    </source>
</evidence>
<evidence type="ECO:0000256" key="5">
    <source>
        <dbReference type="ARBA" id="ARBA00023040"/>
    </source>
</evidence>
<feature type="transmembrane region" description="Helical" evidence="10">
    <location>
        <begin position="102"/>
        <end position="127"/>
    </location>
</feature>
<keyword evidence="6 10" id="KW-0472">Membrane</keyword>
<dbReference type="SMART" id="SM01381">
    <property type="entry name" value="7TM_GPCR_Srsx"/>
    <property type="match status" value="1"/>
</dbReference>
<comment type="subcellular location">
    <subcellularLocation>
        <location evidence="1">Membrane</location>
        <topology evidence="1">Multi-pass membrane protein</topology>
    </subcellularLocation>
</comment>